<dbReference type="EMBL" id="JAMKPW020000010">
    <property type="protein sequence ID" value="KAK8214826.1"/>
    <property type="molecule type" value="Genomic_DNA"/>
</dbReference>
<evidence type="ECO:0000313" key="1">
    <source>
        <dbReference type="EMBL" id="KAK8214826.1"/>
    </source>
</evidence>
<evidence type="ECO:0000313" key="2">
    <source>
        <dbReference type="Proteomes" id="UP001320706"/>
    </source>
</evidence>
<organism evidence="1 2">
    <name type="scientific">Zalaria obscura</name>
    <dbReference type="NCBI Taxonomy" id="2024903"/>
    <lineage>
        <taxon>Eukaryota</taxon>
        <taxon>Fungi</taxon>
        <taxon>Dikarya</taxon>
        <taxon>Ascomycota</taxon>
        <taxon>Pezizomycotina</taxon>
        <taxon>Dothideomycetes</taxon>
        <taxon>Dothideomycetidae</taxon>
        <taxon>Dothideales</taxon>
        <taxon>Zalariaceae</taxon>
        <taxon>Zalaria</taxon>
    </lineage>
</organism>
<proteinExistence type="predicted"/>
<reference evidence="1" key="1">
    <citation type="submission" date="2024-02" db="EMBL/GenBank/DDBJ databases">
        <title>Metagenome Assembled Genome of Zalaria obscura JY119.</title>
        <authorList>
            <person name="Vighnesh L."/>
            <person name="Jagadeeshwari U."/>
            <person name="Venkata Ramana C."/>
            <person name="Sasikala C."/>
        </authorList>
    </citation>
    <scope>NUCLEOTIDE SEQUENCE</scope>
    <source>
        <strain evidence="1">JY119</strain>
    </source>
</reference>
<keyword evidence="2" id="KW-1185">Reference proteome</keyword>
<protein>
    <submittedName>
        <fullName evidence="1">Uncharacterized protein</fullName>
    </submittedName>
</protein>
<dbReference type="Proteomes" id="UP001320706">
    <property type="component" value="Unassembled WGS sequence"/>
</dbReference>
<gene>
    <name evidence="1" type="ORF">M8818_002409</name>
</gene>
<comment type="caution">
    <text evidence="1">The sequence shown here is derived from an EMBL/GenBank/DDBJ whole genome shotgun (WGS) entry which is preliminary data.</text>
</comment>
<accession>A0ACC3SKU5</accession>
<sequence length="67" mass="7165">MWDAIDLNIALRYGRAMLRANEDDPGSAIELFTLGPSDLPFQGLATLGLALDLRSCGRTSGLKTSTP</sequence>
<name>A0ACC3SKU5_9PEZI</name>